<dbReference type="GO" id="GO:0071011">
    <property type="term" value="C:precatalytic spliceosome"/>
    <property type="evidence" value="ECO:0007669"/>
    <property type="project" value="TreeGrafter"/>
</dbReference>
<gene>
    <name evidence="9" type="primary">clf1</name>
</gene>
<accession>Q3LVV9</accession>
<dbReference type="SUPFAM" id="SSF48452">
    <property type="entry name" value="TPR-like"/>
    <property type="match status" value="2"/>
</dbReference>
<dbReference type="InterPro" id="IPR055433">
    <property type="entry name" value="HAT_Syf1-like_N"/>
</dbReference>
<keyword evidence="5" id="KW-0677">Repeat</keyword>
<dbReference type="GO" id="GO:0071014">
    <property type="term" value="C:post-mRNA release spliceosomal complex"/>
    <property type="evidence" value="ECO:0007669"/>
    <property type="project" value="TreeGrafter"/>
</dbReference>
<dbReference type="PANTHER" id="PTHR11246:SF3">
    <property type="entry name" value="CROOKED NECK-LIKE PROTEIN 1"/>
    <property type="match status" value="1"/>
</dbReference>
<evidence type="ECO:0000256" key="1">
    <source>
        <dbReference type="ARBA" id="ARBA00004123"/>
    </source>
</evidence>
<dbReference type="EMBL" id="DQ158858">
    <property type="protein sequence ID" value="ABA27406.1"/>
    <property type="molecule type" value="Genomic_DNA"/>
</dbReference>
<evidence type="ECO:0000259" key="8">
    <source>
        <dbReference type="Pfam" id="PF23233"/>
    </source>
</evidence>
<dbReference type="GO" id="GO:0051301">
    <property type="term" value="P:cell division"/>
    <property type="evidence" value="ECO:0007669"/>
    <property type="project" value="UniProtKB-KW"/>
</dbReference>
<evidence type="ECO:0000256" key="3">
    <source>
        <dbReference type="ARBA" id="ARBA00022664"/>
    </source>
</evidence>
<dbReference type="Pfam" id="PF23233">
    <property type="entry name" value="HAT_Syf1_CNRKL1_N"/>
    <property type="match status" value="1"/>
</dbReference>
<dbReference type="InterPro" id="IPR045075">
    <property type="entry name" value="Syf1-like"/>
</dbReference>
<keyword evidence="3" id="KW-0507">mRNA processing</keyword>
<dbReference type="InterPro" id="IPR003107">
    <property type="entry name" value="HAT"/>
</dbReference>
<dbReference type="InterPro" id="IPR011990">
    <property type="entry name" value="TPR-like_helical_dom_sf"/>
</dbReference>
<dbReference type="Gene3D" id="1.25.40.10">
    <property type="entry name" value="Tetratricopeptide repeat domain"/>
    <property type="match status" value="1"/>
</dbReference>
<evidence type="ECO:0000256" key="6">
    <source>
        <dbReference type="ARBA" id="ARBA00023187"/>
    </source>
</evidence>
<organism evidence="9 10">
    <name type="scientific">Bigelowiella natans</name>
    <name type="common">Pedinomonas minutissima</name>
    <name type="synonym">Chlorarachnion sp. (strain CCMP621)</name>
    <dbReference type="NCBI Taxonomy" id="227086"/>
    <lineage>
        <taxon>Eukaryota</taxon>
        <taxon>Sar</taxon>
        <taxon>Rhizaria</taxon>
        <taxon>Cercozoa</taxon>
        <taxon>Chlorarachniophyceae</taxon>
        <taxon>Bigelowiella</taxon>
    </lineage>
</organism>
<comment type="similarity">
    <text evidence="2">Belongs to the crooked-neck family.</text>
</comment>
<keyword evidence="7" id="KW-0539">Nucleus</keyword>
<keyword evidence="9" id="KW-0542">Nucleomorph</keyword>
<feature type="domain" description="Pre-mRNA-splicing factor Syf1-like N-terminal HAT-repeats" evidence="8">
    <location>
        <begin position="50"/>
        <end position="196"/>
    </location>
</feature>
<dbReference type="GO" id="GO:0071007">
    <property type="term" value="C:U2-type catalytic step 2 spliceosome"/>
    <property type="evidence" value="ECO:0007669"/>
    <property type="project" value="TreeGrafter"/>
</dbReference>
<dbReference type="GeneID" id="5788494"/>
<keyword evidence="9" id="KW-0131">Cell cycle</keyword>
<geneLocation type="nucleomorph" evidence="9"/>
<comment type="subcellular location">
    <subcellularLocation>
        <location evidence="1">Nucleus</location>
    </subcellularLocation>
</comment>
<dbReference type="Proteomes" id="UP000243425">
    <property type="component" value="Nucleomorph 3"/>
</dbReference>
<sequence length="571" mass="69271">MLGSWIMTRNTISHQQIAQDLSNKKYSNINDQKILLNEKNYSIYINYKRYEFEQILMRKGSFTKKIWIEYFKWEENNGNLVRARDILERMCKQFNLDEESYLKYISFEIKNWNIQGARNIFERGLKILSNSQVIWEKYIDFENSLENYKKTRNIFKRWLSNTSSINIWVKYLDYEVKQGDYQKARSIITHILEQNPNYFILEKVQNFEINHGSLTTIRNLMYLMFNKPNFIHHKAITILKFANCEYYSYNILRSKVILNYLNHIYFKVKKNKISYYIKYFSNQEHKLLIESRKKFQDKISKSVKNHLFFFHLLDLEYCQGTIESFLALYEKAMENVPLLKYSRSILSYQLLIEYYFLLLSSLNLTNLLKVTFNRLMSLLNTFKSELEEIKKINEYMQFLKLNNEIFSINLYDTTMNTVNSVYYYCEKYFVMIQIKKITTLLCTLQNFNPYFCRCFEILNSIKLINSDEKLIIKLIRIKKASIYEKFLLFHKLLEIFALSKNHLEYFQILQNKILDYFQSSFIKKQRYKKLFMLYLLSYINSCSNSLFETVSLNTHIKYEKILKNISSNYFD</sequence>
<evidence type="ECO:0000256" key="5">
    <source>
        <dbReference type="ARBA" id="ARBA00022737"/>
    </source>
</evidence>
<evidence type="ECO:0000313" key="10">
    <source>
        <dbReference type="Proteomes" id="UP000243425"/>
    </source>
</evidence>
<dbReference type="AlphaFoldDB" id="Q3LVV9"/>
<keyword evidence="9" id="KW-0132">Cell division</keyword>
<protein>
    <submittedName>
        <fullName evidence="9">Cell division control protein</fullName>
    </submittedName>
</protein>
<evidence type="ECO:0000313" key="9">
    <source>
        <dbReference type="EMBL" id="ABA27406.1"/>
    </source>
</evidence>
<dbReference type="SMART" id="SM00386">
    <property type="entry name" value="HAT"/>
    <property type="match status" value="5"/>
</dbReference>
<proteinExistence type="inferred from homology"/>
<keyword evidence="4" id="KW-0747">Spliceosome</keyword>
<evidence type="ECO:0000256" key="4">
    <source>
        <dbReference type="ARBA" id="ARBA00022728"/>
    </source>
</evidence>
<evidence type="ECO:0000256" key="7">
    <source>
        <dbReference type="ARBA" id="ARBA00023242"/>
    </source>
</evidence>
<dbReference type="GO" id="GO:0000245">
    <property type="term" value="P:spliceosomal complex assembly"/>
    <property type="evidence" value="ECO:0007669"/>
    <property type="project" value="TreeGrafter"/>
</dbReference>
<keyword evidence="6" id="KW-0508">mRNA splicing</keyword>
<dbReference type="RefSeq" id="XP_001713018.1">
    <property type="nucleotide sequence ID" value="XM_001712966.1"/>
</dbReference>
<evidence type="ECO:0000256" key="2">
    <source>
        <dbReference type="ARBA" id="ARBA00008644"/>
    </source>
</evidence>
<dbReference type="PANTHER" id="PTHR11246">
    <property type="entry name" value="PRE-MRNA SPLICING FACTOR"/>
    <property type="match status" value="1"/>
</dbReference>
<dbReference type="GO" id="GO:0000974">
    <property type="term" value="C:Prp19 complex"/>
    <property type="evidence" value="ECO:0007669"/>
    <property type="project" value="TreeGrafter"/>
</dbReference>
<name>Q3LVV9_BIGNA</name>
<reference evidence="9 10" key="1">
    <citation type="journal article" date="2006" name="Proc. Natl. Acad. Sci. U.S.A.">
        <title>Complete nucleotide sequence of the chlorarachniophyte nucleomorph: nature's smallest nucleus.</title>
        <authorList>
            <person name="Gilson P.R."/>
            <person name="Su V."/>
            <person name="Slamovits C.H."/>
            <person name="Reith M.E."/>
            <person name="Keeling P.J."/>
            <person name="McFadden G.I."/>
        </authorList>
    </citation>
    <scope>NUCLEOTIDE SEQUENCE [LARGE SCALE GENOMIC DNA]</scope>
    <source>
        <strain evidence="10">CCMP621</strain>
    </source>
</reference>